<comment type="caution">
    <text evidence="3">The sequence shown here is derived from an EMBL/GenBank/DDBJ whole genome shotgun (WGS) entry which is preliminary data.</text>
</comment>
<dbReference type="AlphaFoldDB" id="A0AAV9UR99"/>
<feature type="chain" id="PRO_5043990218" evidence="2">
    <location>
        <begin position="23"/>
        <end position="365"/>
    </location>
</feature>
<accession>A0AAV9UR99</accession>
<organism evidence="3 4">
    <name type="scientific">Orbilia blumenaviensis</name>
    <dbReference type="NCBI Taxonomy" id="1796055"/>
    <lineage>
        <taxon>Eukaryota</taxon>
        <taxon>Fungi</taxon>
        <taxon>Dikarya</taxon>
        <taxon>Ascomycota</taxon>
        <taxon>Pezizomycotina</taxon>
        <taxon>Orbiliomycetes</taxon>
        <taxon>Orbiliales</taxon>
        <taxon>Orbiliaceae</taxon>
        <taxon>Orbilia</taxon>
    </lineage>
</organism>
<reference evidence="3 4" key="1">
    <citation type="submission" date="2019-10" db="EMBL/GenBank/DDBJ databases">
        <authorList>
            <person name="Palmer J.M."/>
        </authorList>
    </citation>
    <scope>NUCLEOTIDE SEQUENCE [LARGE SCALE GENOMIC DNA]</scope>
    <source>
        <strain evidence="3 4">TWF730</strain>
    </source>
</reference>
<evidence type="ECO:0000313" key="3">
    <source>
        <dbReference type="EMBL" id="KAK6346275.1"/>
    </source>
</evidence>
<keyword evidence="2" id="KW-0732">Signal</keyword>
<gene>
    <name evidence="3" type="ORF">TWF730_010605</name>
</gene>
<evidence type="ECO:0000256" key="1">
    <source>
        <dbReference type="SAM" id="MobiDB-lite"/>
    </source>
</evidence>
<feature type="compositionally biased region" description="Basic and acidic residues" evidence="1">
    <location>
        <begin position="123"/>
        <end position="141"/>
    </location>
</feature>
<keyword evidence="4" id="KW-1185">Reference proteome</keyword>
<dbReference type="Proteomes" id="UP001373714">
    <property type="component" value="Unassembled WGS sequence"/>
</dbReference>
<dbReference type="EMBL" id="JAVHNS010000008">
    <property type="protein sequence ID" value="KAK6346275.1"/>
    <property type="molecule type" value="Genomic_DNA"/>
</dbReference>
<evidence type="ECO:0000256" key="2">
    <source>
        <dbReference type="SAM" id="SignalP"/>
    </source>
</evidence>
<protein>
    <submittedName>
        <fullName evidence="3">Uncharacterized protein</fullName>
    </submittedName>
</protein>
<sequence>MGWPSLLCLSAILSQYLNLALAAPGADHSNIHIRGSSVPKLKLRDGLLLARTSIGANSGDLPSSVPEPSVFAPALENFEVSDDIDGVLGSEEVEEVEEGEETEEDILVKRGVIYSPPRPNKNKRSEYNKTEEKAHDKRVEDGKKRNTMTKIVSITKSVGIPVSPVRRRGEYDEEYEEGDMTTVSILEKVVPTDNPVVKTKFACAPEPTVDVTARLPLFAKRLLDMNAPKIKCITSNSPFEADLASQTIMPYIEENFCTDTLSAARIDSGIAHEIRSSIEGHQKMSVSWMLSSKKPTAAECVRGMRMIWDMCASLQGNRFYVGGNVLFPTGDVYNLESVLSDVTSGSGGLRSVYNLGRYLQSQPRL</sequence>
<name>A0AAV9UR99_9PEZI</name>
<proteinExistence type="predicted"/>
<feature type="signal peptide" evidence="2">
    <location>
        <begin position="1"/>
        <end position="22"/>
    </location>
</feature>
<evidence type="ECO:0000313" key="4">
    <source>
        <dbReference type="Proteomes" id="UP001373714"/>
    </source>
</evidence>
<feature type="region of interest" description="Disordered" evidence="1">
    <location>
        <begin position="111"/>
        <end position="141"/>
    </location>
</feature>